<organism evidence="2 3">
    <name type="scientific">Novosphingobium indicum</name>
    <dbReference type="NCBI Taxonomy" id="462949"/>
    <lineage>
        <taxon>Bacteria</taxon>
        <taxon>Pseudomonadati</taxon>
        <taxon>Pseudomonadota</taxon>
        <taxon>Alphaproteobacteria</taxon>
        <taxon>Sphingomonadales</taxon>
        <taxon>Sphingomonadaceae</taxon>
        <taxon>Novosphingobium</taxon>
    </lineage>
</organism>
<feature type="domain" description="VOC" evidence="1">
    <location>
        <begin position="7"/>
        <end position="127"/>
    </location>
</feature>
<keyword evidence="3" id="KW-1185">Reference proteome</keyword>
<dbReference type="InterPro" id="IPR052164">
    <property type="entry name" value="Anthracycline_SecMetBiosynth"/>
</dbReference>
<dbReference type="InterPro" id="IPR029068">
    <property type="entry name" value="Glyas_Bleomycin-R_OHBP_Dase"/>
</dbReference>
<comment type="caution">
    <text evidence="2">The sequence shown here is derived from an EMBL/GenBank/DDBJ whole genome shotgun (WGS) entry which is preliminary data.</text>
</comment>
<evidence type="ECO:0000259" key="1">
    <source>
        <dbReference type="PROSITE" id="PS51819"/>
    </source>
</evidence>
<proteinExistence type="predicted"/>
<dbReference type="CDD" id="cd07247">
    <property type="entry name" value="SgaA_N_like"/>
    <property type="match status" value="2"/>
</dbReference>
<reference evidence="3" key="1">
    <citation type="journal article" date="2019" name="Int. J. Syst. Evol. Microbiol.">
        <title>The Global Catalogue of Microorganisms (GCM) 10K type strain sequencing project: providing services to taxonomists for standard genome sequencing and annotation.</title>
        <authorList>
            <consortium name="The Broad Institute Genomics Platform"/>
            <consortium name="The Broad Institute Genome Sequencing Center for Infectious Disease"/>
            <person name="Wu L."/>
            <person name="Ma J."/>
        </authorList>
    </citation>
    <scope>NUCLEOTIDE SEQUENCE [LARGE SCALE GENOMIC DNA]</scope>
    <source>
        <strain evidence="3">CGMCC 1.6784</strain>
    </source>
</reference>
<dbReference type="PANTHER" id="PTHR33993">
    <property type="entry name" value="GLYOXALASE-RELATED"/>
    <property type="match status" value="1"/>
</dbReference>
<dbReference type="PANTHER" id="PTHR33993:SF14">
    <property type="entry name" value="GB|AAF24581.1"/>
    <property type="match status" value="1"/>
</dbReference>
<accession>A0ABQ2JH00</accession>
<dbReference type="Proteomes" id="UP000605099">
    <property type="component" value="Unassembled WGS sequence"/>
</dbReference>
<sequence length="271" mass="28779">MTNPAGSFIWYELMTTDPDAASAFYGDVVGWQVTAEGPQAPQGIEYRHIIRSDGGSAGGMLALTDEMLAGGARPGWFGYIHTPDLDATVEAIVADGGGVMMPKMTIAVGSFALVTDPQGVPFYAMTPVPPAHDPDATSDVFSVDRPQTVRWNELVTPDDDAALAFYSRHFGWTQEGAMPMGHMGDYRFLQADGIGIGAVMKKPDSMPVGGWTFYFGVDDIDRAVSTARAGGGNVMGEPNQIPGGEWSVHAFDPQGAFFGLVGPRLEPAQAD</sequence>
<dbReference type="Gene3D" id="3.10.180.10">
    <property type="entry name" value="2,3-Dihydroxybiphenyl 1,2-Dioxygenase, domain 1"/>
    <property type="match status" value="2"/>
</dbReference>
<dbReference type="Pfam" id="PF00903">
    <property type="entry name" value="Glyoxalase"/>
    <property type="match status" value="2"/>
</dbReference>
<dbReference type="PROSITE" id="PS51819">
    <property type="entry name" value="VOC"/>
    <property type="match status" value="2"/>
</dbReference>
<dbReference type="EMBL" id="BMLK01000004">
    <property type="protein sequence ID" value="GGN45062.1"/>
    <property type="molecule type" value="Genomic_DNA"/>
</dbReference>
<gene>
    <name evidence="2" type="ORF">GCM10011349_10710</name>
</gene>
<evidence type="ECO:0000313" key="3">
    <source>
        <dbReference type="Proteomes" id="UP000605099"/>
    </source>
</evidence>
<dbReference type="InterPro" id="IPR004360">
    <property type="entry name" value="Glyas_Fos-R_dOase_dom"/>
</dbReference>
<dbReference type="SUPFAM" id="SSF54593">
    <property type="entry name" value="Glyoxalase/Bleomycin resistance protein/Dihydroxybiphenyl dioxygenase"/>
    <property type="match status" value="2"/>
</dbReference>
<dbReference type="InterPro" id="IPR037523">
    <property type="entry name" value="VOC_core"/>
</dbReference>
<protein>
    <submittedName>
        <fullName evidence="2">Glyoxalase</fullName>
    </submittedName>
</protein>
<name>A0ABQ2JH00_9SPHN</name>
<feature type="domain" description="VOC" evidence="1">
    <location>
        <begin position="148"/>
        <end position="263"/>
    </location>
</feature>
<dbReference type="RefSeq" id="WP_188818664.1">
    <property type="nucleotide sequence ID" value="NZ_BMLK01000004.1"/>
</dbReference>
<evidence type="ECO:0000313" key="2">
    <source>
        <dbReference type="EMBL" id="GGN45062.1"/>
    </source>
</evidence>